<keyword evidence="7" id="KW-0472">Membrane</keyword>
<sequence>MKPNLATHFLFIHIKPKKKKKLLNPLQKHSNMLFLRLVFGSIFIVCCLTTLSNEASLPNAEVEALESIGRTLGKTNWNFNETCIQGNGRLDQPSPSFGDSYVDNVTCDCSFNNNTTCHVIHILLKRQGLSGTLPLNLTSLPFLQEIDLTRNYLNGTIPRGWGSSTRLIKISLLGNRLTGSIPEELANLINLTSLVLENNGLSGTLPAALRDLPKIEKLHLGSNYFTGKIPETFASLTSLKEFRISDNNFTGQIPDFIFRNWTNLEKIYMEGSGLSGPIPSINATLHNLTYIIISDLNGAETNFTQPLIDASLPKLERLMLRSCNLIGEIPASFGTF</sequence>
<evidence type="ECO:0000256" key="4">
    <source>
        <dbReference type="ARBA" id="ARBA00022614"/>
    </source>
</evidence>
<evidence type="ECO:0000256" key="3">
    <source>
        <dbReference type="ARBA" id="ARBA00022475"/>
    </source>
</evidence>
<organism evidence="8 9">
    <name type="scientific">Gossypium barbadense</name>
    <name type="common">Sea Island cotton</name>
    <name type="synonym">Hibiscus barbadensis</name>
    <dbReference type="NCBI Taxonomy" id="3634"/>
    <lineage>
        <taxon>Eukaryota</taxon>
        <taxon>Viridiplantae</taxon>
        <taxon>Streptophyta</taxon>
        <taxon>Embryophyta</taxon>
        <taxon>Tracheophyta</taxon>
        <taxon>Spermatophyta</taxon>
        <taxon>Magnoliopsida</taxon>
        <taxon>eudicotyledons</taxon>
        <taxon>Gunneridae</taxon>
        <taxon>Pentapetalae</taxon>
        <taxon>rosids</taxon>
        <taxon>malvids</taxon>
        <taxon>Malvales</taxon>
        <taxon>Malvaceae</taxon>
        <taxon>Malvoideae</taxon>
        <taxon>Gossypium</taxon>
    </lineage>
</organism>
<dbReference type="InterPro" id="IPR001611">
    <property type="entry name" value="Leu-rich_rpt"/>
</dbReference>
<name>A0A5J5NE64_GOSBA</name>
<keyword evidence="5" id="KW-0732">Signal</keyword>
<protein>
    <recommendedName>
        <fullName evidence="10">Leucine-rich repeat-containing N-terminal plant-type domain-containing protein</fullName>
    </recommendedName>
</protein>
<accession>A0A5J5NE64</accession>
<evidence type="ECO:0000313" key="8">
    <source>
        <dbReference type="EMBL" id="KAB1670852.1"/>
    </source>
</evidence>
<dbReference type="InterPro" id="IPR051824">
    <property type="entry name" value="LRR_Rcpt-Like_S/T_Kinase"/>
</dbReference>
<comment type="subcellular location">
    <subcellularLocation>
        <location evidence="1">Cell membrane</location>
    </subcellularLocation>
    <subcellularLocation>
        <location evidence="2">Membrane</location>
        <topology evidence="2">Single-pass type I membrane protein</topology>
    </subcellularLocation>
</comment>
<evidence type="ECO:0008006" key="10">
    <source>
        <dbReference type="Google" id="ProtNLM"/>
    </source>
</evidence>
<evidence type="ECO:0000256" key="1">
    <source>
        <dbReference type="ARBA" id="ARBA00004236"/>
    </source>
</evidence>
<dbReference type="PANTHER" id="PTHR48006:SF81">
    <property type="entry name" value="PROTEIN KINASE DOMAIN-CONTAINING PROTEIN"/>
    <property type="match status" value="1"/>
</dbReference>
<proteinExistence type="predicted"/>
<evidence type="ECO:0000313" key="9">
    <source>
        <dbReference type="Proteomes" id="UP000327439"/>
    </source>
</evidence>
<dbReference type="Pfam" id="PF13855">
    <property type="entry name" value="LRR_8"/>
    <property type="match status" value="1"/>
</dbReference>
<dbReference type="Proteomes" id="UP000327439">
    <property type="component" value="Unassembled WGS sequence"/>
</dbReference>
<dbReference type="GO" id="GO:0005886">
    <property type="term" value="C:plasma membrane"/>
    <property type="evidence" value="ECO:0007669"/>
    <property type="project" value="UniProtKB-SubCell"/>
</dbReference>
<dbReference type="FunFam" id="3.80.10.10:FF:000299">
    <property type="entry name" value="Piriformospora indica-insensitive protein 2"/>
    <property type="match status" value="1"/>
</dbReference>
<dbReference type="InterPro" id="IPR032675">
    <property type="entry name" value="LRR_dom_sf"/>
</dbReference>
<reference evidence="9" key="1">
    <citation type="journal article" date="2020" name="Nat. Genet.">
        <title>Genomic diversifications of five Gossypium allopolyploid species and their impact on cotton improvement.</title>
        <authorList>
            <person name="Chen Z.J."/>
            <person name="Sreedasyam A."/>
            <person name="Ando A."/>
            <person name="Song Q."/>
            <person name="De Santiago L.M."/>
            <person name="Hulse-Kemp A.M."/>
            <person name="Ding M."/>
            <person name="Ye W."/>
            <person name="Kirkbride R.C."/>
            <person name="Jenkins J."/>
            <person name="Plott C."/>
            <person name="Lovell J."/>
            <person name="Lin Y.M."/>
            <person name="Vaughn R."/>
            <person name="Liu B."/>
            <person name="Simpson S."/>
            <person name="Scheffler B.E."/>
            <person name="Wen L."/>
            <person name="Saski C.A."/>
            <person name="Grover C.E."/>
            <person name="Hu G."/>
            <person name="Conover J.L."/>
            <person name="Carlson J.W."/>
            <person name="Shu S."/>
            <person name="Boston L.B."/>
            <person name="Williams M."/>
            <person name="Peterson D.G."/>
            <person name="McGee K."/>
            <person name="Jones D.C."/>
            <person name="Wendel J.F."/>
            <person name="Stelly D.M."/>
            <person name="Grimwood J."/>
            <person name="Schmutz J."/>
        </authorList>
    </citation>
    <scope>NUCLEOTIDE SEQUENCE [LARGE SCALE GENOMIC DNA]</scope>
    <source>
        <strain evidence="9">cv. 3-79</strain>
    </source>
</reference>
<evidence type="ECO:0000256" key="2">
    <source>
        <dbReference type="ARBA" id="ARBA00004479"/>
    </source>
</evidence>
<dbReference type="SUPFAM" id="SSF52058">
    <property type="entry name" value="L domain-like"/>
    <property type="match status" value="1"/>
</dbReference>
<keyword evidence="4" id="KW-0433">Leucine-rich repeat</keyword>
<keyword evidence="3" id="KW-1003">Cell membrane</keyword>
<dbReference type="Gene3D" id="3.80.10.10">
    <property type="entry name" value="Ribonuclease Inhibitor"/>
    <property type="match status" value="2"/>
</dbReference>
<dbReference type="Pfam" id="PF00560">
    <property type="entry name" value="LRR_1"/>
    <property type="match status" value="3"/>
</dbReference>
<evidence type="ECO:0000256" key="6">
    <source>
        <dbReference type="ARBA" id="ARBA00022737"/>
    </source>
</evidence>
<gene>
    <name evidence="8" type="ORF">ES319_1Z131300v1</name>
</gene>
<evidence type="ECO:0000256" key="7">
    <source>
        <dbReference type="ARBA" id="ARBA00023136"/>
    </source>
</evidence>
<keyword evidence="9" id="KW-1185">Reference proteome</keyword>
<evidence type="ECO:0000256" key="5">
    <source>
        <dbReference type="ARBA" id="ARBA00022729"/>
    </source>
</evidence>
<dbReference type="OrthoDB" id="1006002at2759"/>
<keyword evidence="6" id="KW-0677">Repeat</keyword>
<dbReference type="PANTHER" id="PTHR48006">
    <property type="entry name" value="LEUCINE-RICH REPEAT-CONTAINING PROTEIN DDB_G0281931-RELATED"/>
    <property type="match status" value="1"/>
</dbReference>
<dbReference type="EMBL" id="ML706318">
    <property type="protein sequence ID" value="KAB1670852.1"/>
    <property type="molecule type" value="Genomic_DNA"/>
</dbReference>
<dbReference type="AlphaFoldDB" id="A0A5J5NE64"/>